<accession>A0A4R5F7I4</accession>
<dbReference type="RefSeq" id="WP_131916448.1">
    <property type="nucleotide sequence ID" value="NZ_SMLG01000007.1"/>
</dbReference>
<reference evidence="1 2" key="1">
    <citation type="submission" date="2019-03" db="EMBL/GenBank/DDBJ databases">
        <title>Novel species of Flavobacterium.</title>
        <authorList>
            <person name="Liu Q."/>
            <person name="Xin Y.-H."/>
        </authorList>
    </citation>
    <scope>NUCLEOTIDE SEQUENCE [LARGE SCALE GENOMIC DNA]</scope>
    <source>
        <strain evidence="1 2">LB3P52</strain>
    </source>
</reference>
<organism evidence="1 2">
    <name type="scientific">Flavobacterium rhamnosiphilum</name>
    <dbReference type="NCBI Taxonomy" id="2541724"/>
    <lineage>
        <taxon>Bacteria</taxon>
        <taxon>Pseudomonadati</taxon>
        <taxon>Bacteroidota</taxon>
        <taxon>Flavobacteriia</taxon>
        <taxon>Flavobacteriales</taxon>
        <taxon>Flavobacteriaceae</taxon>
        <taxon>Flavobacterium</taxon>
    </lineage>
</organism>
<gene>
    <name evidence="1" type="ORF">E0I26_10580</name>
</gene>
<keyword evidence="2" id="KW-1185">Reference proteome</keyword>
<evidence type="ECO:0008006" key="3">
    <source>
        <dbReference type="Google" id="ProtNLM"/>
    </source>
</evidence>
<dbReference type="Proteomes" id="UP000294814">
    <property type="component" value="Unassembled WGS sequence"/>
</dbReference>
<dbReference type="EMBL" id="SMLG01000007">
    <property type="protein sequence ID" value="TDE43490.1"/>
    <property type="molecule type" value="Genomic_DNA"/>
</dbReference>
<protein>
    <recommendedName>
        <fullName evidence="3">DUF2281 domain-containing protein</fullName>
    </recommendedName>
</protein>
<proteinExistence type="predicted"/>
<comment type="caution">
    <text evidence="1">The sequence shown here is derived from an EMBL/GenBank/DDBJ whole genome shotgun (WGS) entry which is preliminary data.</text>
</comment>
<evidence type="ECO:0000313" key="2">
    <source>
        <dbReference type="Proteomes" id="UP000294814"/>
    </source>
</evidence>
<dbReference type="OrthoDB" id="1365620at2"/>
<dbReference type="AlphaFoldDB" id="A0A4R5F7I4"/>
<sequence>MTREEIIERTVQIINQLPQDKALEISDFAGFIIKKYEEQLLTENIQKIVIDSETFNFLNEEESIYSITDLKERYK</sequence>
<name>A0A4R5F7I4_9FLAO</name>
<evidence type="ECO:0000313" key="1">
    <source>
        <dbReference type="EMBL" id="TDE43490.1"/>
    </source>
</evidence>